<dbReference type="AlphaFoldDB" id="I9GYC9"/>
<evidence type="ECO:0000313" key="2">
    <source>
        <dbReference type="Proteomes" id="UP000003089"/>
    </source>
</evidence>
<gene>
    <name evidence="1" type="ORF">HMPREF1068_01701</name>
</gene>
<protein>
    <submittedName>
        <fullName evidence="1">Uncharacterized protein</fullName>
    </submittedName>
</protein>
<comment type="caution">
    <text evidence="1">The sequence shown here is derived from an EMBL/GenBank/DDBJ whole genome shotgun (WGS) entry which is preliminary data.</text>
</comment>
<name>I9GYC9_9BACE</name>
<dbReference type="PATRIC" id="fig|997884.3.peg.1732"/>
<reference evidence="1 2" key="1">
    <citation type="submission" date="2012-02" db="EMBL/GenBank/DDBJ databases">
        <title>The Genome Sequence of Bacteroides nordii CL02T12C05.</title>
        <authorList>
            <consortium name="The Broad Institute Genome Sequencing Platform"/>
            <person name="Earl A."/>
            <person name="Ward D."/>
            <person name="Feldgarden M."/>
            <person name="Gevers D."/>
            <person name="Zitomersky N.L."/>
            <person name="Coyne M.J."/>
            <person name="Comstock L.E."/>
            <person name="Young S.K."/>
            <person name="Zeng Q."/>
            <person name="Gargeya S."/>
            <person name="Fitzgerald M."/>
            <person name="Haas B."/>
            <person name="Abouelleil A."/>
            <person name="Alvarado L."/>
            <person name="Arachchi H.M."/>
            <person name="Berlin A."/>
            <person name="Chapman S.B."/>
            <person name="Gearin G."/>
            <person name="Goldberg J."/>
            <person name="Griggs A."/>
            <person name="Gujja S."/>
            <person name="Hansen M."/>
            <person name="Heiman D."/>
            <person name="Howarth C."/>
            <person name="Larimer J."/>
            <person name="Lui A."/>
            <person name="MacDonald P.J.P."/>
            <person name="McCowen C."/>
            <person name="Montmayeur A."/>
            <person name="Murphy C."/>
            <person name="Neiman D."/>
            <person name="Pearson M."/>
            <person name="Priest M."/>
            <person name="Roberts A."/>
            <person name="Saif S."/>
            <person name="Shea T."/>
            <person name="Sisk P."/>
            <person name="Stolte C."/>
            <person name="Sykes S."/>
            <person name="Wortman J."/>
            <person name="Nusbaum C."/>
            <person name="Birren B."/>
        </authorList>
    </citation>
    <scope>NUCLEOTIDE SEQUENCE [LARGE SCALE GENOMIC DNA]</scope>
    <source>
        <strain evidence="1 2">CL02T12C05</strain>
    </source>
</reference>
<dbReference type="Proteomes" id="UP000003089">
    <property type="component" value="Unassembled WGS sequence"/>
</dbReference>
<accession>I9GYC9</accession>
<dbReference type="STRING" id="997884.HMPREF1068_01701"/>
<proteinExistence type="predicted"/>
<organism evidence="1 2">
    <name type="scientific">Bacteroides nordii CL02T12C05</name>
    <dbReference type="NCBI Taxonomy" id="997884"/>
    <lineage>
        <taxon>Bacteria</taxon>
        <taxon>Pseudomonadati</taxon>
        <taxon>Bacteroidota</taxon>
        <taxon>Bacteroidia</taxon>
        <taxon>Bacteroidales</taxon>
        <taxon>Bacteroidaceae</taxon>
        <taxon>Bacteroides</taxon>
    </lineage>
</organism>
<dbReference type="EMBL" id="AGXS01000015">
    <property type="protein sequence ID" value="EIY52154.1"/>
    <property type="molecule type" value="Genomic_DNA"/>
</dbReference>
<evidence type="ECO:0000313" key="1">
    <source>
        <dbReference type="EMBL" id="EIY52154.1"/>
    </source>
</evidence>
<keyword evidence="2" id="KW-1185">Reference proteome</keyword>
<dbReference type="HOGENOM" id="CLU_3040508_0_0_10"/>
<sequence>MKQFYETYRESAFLSLVAREMYSEITNNFKDNYIFESNEALNEFLSFGYLGPSY</sequence>